<evidence type="ECO:0000256" key="5">
    <source>
        <dbReference type="ARBA" id="ARBA00022806"/>
    </source>
</evidence>
<keyword evidence="3" id="KW-0227">DNA damage</keyword>
<keyword evidence="2 14" id="KW-0547">Nucleotide-binding</keyword>
<evidence type="ECO:0000256" key="2">
    <source>
        <dbReference type="ARBA" id="ARBA00022741"/>
    </source>
</evidence>
<organism evidence="17 18">
    <name type="scientific">Marininema mesophilum</name>
    <dbReference type="NCBI Taxonomy" id="1048340"/>
    <lineage>
        <taxon>Bacteria</taxon>
        <taxon>Bacillati</taxon>
        <taxon>Bacillota</taxon>
        <taxon>Bacilli</taxon>
        <taxon>Bacillales</taxon>
        <taxon>Thermoactinomycetaceae</taxon>
        <taxon>Marininema</taxon>
    </lineage>
</organism>
<dbReference type="PROSITE" id="PS51217">
    <property type="entry name" value="UVRD_HELICASE_CTER"/>
    <property type="match status" value="1"/>
</dbReference>
<keyword evidence="8" id="KW-0238">DNA-binding</keyword>
<evidence type="ECO:0000256" key="6">
    <source>
        <dbReference type="ARBA" id="ARBA00022839"/>
    </source>
</evidence>
<evidence type="ECO:0000256" key="4">
    <source>
        <dbReference type="ARBA" id="ARBA00022801"/>
    </source>
</evidence>
<dbReference type="Pfam" id="PF00580">
    <property type="entry name" value="UvrD-helicase"/>
    <property type="match status" value="1"/>
</dbReference>
<dbReference type="AlphaFoldDB" id="A0A1H2VHC5"/>
<feature type="binding site" evidence="14">
    <location>
        <begin position="25"/>
        <end position="32"/>
    </location>
    <ligand>
        <name>ATP</name>
        <dbReference type="ChEBI" id="CHEBI:30616"/>
    </ligand>
</feature>
<dbReference type="GO" id="GO:0004527">
    <property type="term" value="F:exonuclease activity"/>
    <property type="evidence" value="ECO:0007669"/>
    <property type="project" value="UniProtKB-KW"/>
</dbReference>
<evidence type="ECO:0000259" key="16">
    <source>
        <dbReference type="PROSITE" id="PS51217"/>
    </source>
</evidence>
<evidence type="ECO:0000256" key="14">
    <source>
        <dbReference type="PROSITE-ProRule" id="PRU00560"/>
    </source>
</evidence>
<dbReference type="Pfam" id="PF12705">
    <property type="entry name" value="PDDEXK_1"/>
    <property type="match status" value="1"/>
</dbReference>
<evidence type="ECO:0000256" key="11">
    <source>
        <dbReference type="ARBA" id="ARBA00034617"/>
    </source>
</evidence>
<dbReference type="GO" id="GO:0005524">
    <property type="term" value="F:ATP binding"/>
    <property type="evidence" value="ECO:0007669"/>
    <property type="project" value="UniProtKB-UniRule"/>
</dbReference>
<evidence type="ECO:0000256" key="7">
    <source>
        <dbReference type="ARBA" id="ARBA00022840"/>
    </source>
</evidence>
<dbReference type="RefSeq" id="WP_091738070.1">
    <property type="nucleotide sequence ID" value="NZ_FNNQ01000005.1"/>
</dbReference>
<dbReference type="PANTHER" id="PTHR11070">
    <property type="entry name" value="UVRD / RECB / PCRA DNA HELICASE FAMILY MEMBER"/>
    <property type="match status" value="1"/>
</dbReference>
<feature type="domain" description="UvrD-like helicase ATP-binding" evidence="15">
    <location>
        <begin position="4"/>
        <end position="446"/>
    </location>
</feature>
<dbReference type="Gene3D" id="3.90.320.10">
    <property type="match status" value="1"/>
</dbReference>
<keyword evidence="6" id="KW-0269">Exonuclease</keyword>
<evidence type="ECO:0000259" key="15">
    <source>
        <dbReference type="PROSITE" id="PS51198"/>
    </source>
</evidence>
<evidence type="ECO:0000313" key="17">
    <source>
        <dbReference type="EMBL" id="SDW67289.1"/>
    </source>
</evidence>
<comment type="catalytic activity">
    <reaction evidence="11">
        <text>Couples ATP hydrolysis with the unwinding of duplex DNA by translocating in the 3'-5' direction.</text>
        <dbReference type="EC" id="5.6.2.4"/>
    </reaction>
</comment>
<dbReference type="GO" id="GO:0003677">
    <property type="term" value="F:DNA binding"/>
    <property type="evidence" value="ECO:0007669"/>
    <property type="project" value="UniProtKB-KW"/>
</dbReference>
<name>A0A1H2VHC5_9BACL</name>
<dbReference type="OrthoDB" id="9810135at2"/>
<dbReference type="EC" id="5.6.2.4" evidence="12"/>
<dbReference type="GO" id="GO:0000725">
    <property type="term" value="P:recombinational repair"/>
    <property type="evidence" value="ECO:0007669"/>
    <property type="project" value="TreeGrafter"/>
</dbReference>
<dbReference type="GO" id="GO:0005829">
    <property type="term" value="C:cytosol"/>
    <property type="evidence" value="ECO:0007669"/>
    <property type="project" value="TreeGrafter"/>
</dbReference>
<feature type="domain" description="UvrD-like helicase C-terminal" evidence="16">
    <location>
        <begin position="456"/>
        <end position="737"/>
    </location>
</feature>
<dbReference type="InterPro" id="IPR038726">
    <property type="entry name" value="PDDEXK_AddAB-type"/>
</dbReference>
<evidence type="ECO:0000256" key="1">
    <source>
        <dbReference type="ARBA" id="ARBA00022722"/>
    </source>
</evidence>
<dbReference type="EMBL" id="FNNQ01000005">
    <property type="protein sequence ID" value="SDW67289.1"/>
    <property type="molecule type" value="Genomic_DNA"/>
</dbReference>
<dbReference type="InterPro" id="IPR011335">
    <property type="entry name" value="Restrct_endonuc-II-like"/>
</dbReference>
<gene>
    <name evidence="17" type="ORF">SAMN05444487_10597</name>
</gene>
<keyword evidence="1" id="KW-0540">Nuclease</keyword>
<comment type="catalytic activity">
    <reaction evidence="13">
        <text>ATP + H2O = ADP + phosphate + H(+)</text>
        <dbReference type="Rhea" id="RHEA:13065"/>
        <dbReference type="ChEBI" id="CHEBI:15377"/>
        <dbReference type="ChEBI" id="CHEBI:15378"/>
        <dbReference type="ChEBI" id="CHEBI:30616"/>
        <dbReference type="ChEBI" id="CHEBI:43474"/>
        <dbReference type="ChEBI" id="CHEBI:456216"/>
        <dbReference type="EC" id="5.6.2.4"/>
    </reaction>
</comment>
<keyword evidence="18" id="KW-1185">Reference proteome</keyword>
<evidence type="ECO:0000313" key="18">
    <source>
        <dbReference type="Proteomes" id="UP000198534"/>
    </source>
</evidence>
<dbReference type="STRING" id="1048340.SAMN05444487_10597"/>
<proteinExistence type="predicted"/>
<dbReference type="InterPro" id="IPR000212">
    <property type="entry name" value="DNA_helicase_UvrD/REP"/>
</dbReference>
<dbReference type="Gene3D" id="1.10.486.10">
    <property type="entry name" value="PCRA, domain 4"/>
    <property type="match status" value="1"/>
</dbReference>
<reference evidence="17 18" key="1">
    <citation type="submission" date="2016-10" db="EMBL/GenBank/DDBJ databases">
        <authorList>
            <person name="de Groot N.N."/>
        </authorList>
    </citation>
    <scope>NUCLEOTIDE SEQUENCE [LARGE SCALE GENOMIC DNA]</scope>
    <source>
        <strain evidence="17 18">DSM 45610</strain>
    </source>
</reference>
<evidence type="ECO:0000256" key="8">
    <source>
        <dbReference type="ARBA" id="ARBA00023125"/>
    </source>
</evidence>
<dbReference type="SUPFAM" id="SSF52980">
    <property type="entry name" value="Restriction endonuclease-like"/>
    <property type="match status" value="1"/>
</dbReference>
<evidence type="ECO:0000256" key="10">
    <source>
        <dbReference type="ARBA" id="ARBA00023235"/>
    </source>
</evidence>
<dbReference type="PANTHER" id="PTHR11070:SF48">
    <property type="entry name" value="ATP-DEPENDENT HELICASE_NUCLEASE SUBUNIT A"/>
    <property type="match status" value="1"/>
</dbReference>
<dbReference type="PROSITE" id="PS51198">
    <property type="entry name" value="UVRD_HELICASE_ATP_BIND"/>
    <property type="match status" value="1"/>
</dbReference>
<dbReference type="InterPro" id="IPR027417">
    <property type="entry name" value="P-loop_NTPase"/>
</dbReference>
<dbReference type="Pfam" id="PF13361">
    <property type="entry name" value="UvrD_C"/>
    <property type="match status" value="1"/>
</dbReference>
<dbReference type="InterPro" id="IPR011604">
    <property type="entry name" value="PDDEXK-like_dom_sf"/>
</dbReference>
<keyword evidence="10" id="KW-0413">Isomerase</keyword>
<evidence type="ECO:0000256" key="12">
    <source>
        <dbReference type="ARBA" id="ARBA00034808"/>
    </source>
</evidence>
<keyword evidence="5 14" id="KW-0347">Helicase</keyword>
<dbReference type="Proteomes" id="UP000198534">
    <property type="component" value="Unassembled WGS sequence"/>
</dbReference>
<dbReference type="InterPro" id="IPR014016">
    <property type="entry name" value="UvrD-like_ATP-bd"/>
</dbReference>
<dbReference type="GO" id="GO:0043138">
    <property type="term" value="F:3'-5' DNA helicase activity"/>
    <property type="evidence" value="ECO:0007669"/>
    <property type="project" value="UniProtKB-EC"/>
</dbReference>
<keyword evidence="9" id="KW-0234">DNA repair</keyword>
<evidence type="ECO:0000256" key="9">
    <source>
        <dbReference type="ARBA" id="ARBA00023204"/>
    </source>
</evidence>
<keyword evidence="7 14" id="KW-0067">ATP-binding</keyword>
<evidence type="ECO:0000256" key="3">
    <source>
        <dbReference type="ARBA" id="ARBA00022763"/>
    </source>
</evidence>
<evidence type="ECO:0000256" key="13">
    <source>
        <dbReference type="ARBA" id="ARBA00048988"/>
    </source>
</evidence>
<protein>
    <recommendedName>
        <fullName evidence="12">DNA 3'-5' helicase</fullName>
        <ecNumber evidence="12">5.6.2.4</ecNumber>
    </recommendedName>
</protein>
<keyword evidence="4 14" id="KW-0378">Hydrolase</keyword>
<dbReference type="Gene3D" id="3.40.50.300">
    <property type="entry name" value="P-loop containing nucleotide triphosphate hydrolases"/>
    <property type="match status" value="4"/>
</dbReference>
<dbReference type="InterPro" id="IPR014017">
    <property type="entry name" value="DNA_helicase_UvrD-like_C"/>
</dbReference>
<accession>A0A1H2VHC5</accession>
<dbReference type="SUPFAM" id="SSF52540">
    <property type="entry name" value="P-loop containing nucleoside triphosphate hydrolases"/>
    <property type="match status" value="1"/>
</dbReference>
<dbReference type="GO" id="GO:0033202">
    <property type="term" value="C:DNA helicase complex"/>
    <property type="evidence" value="ECO:0007669"/>
    <property type="project" value="TreeGrafter"/>
</dbReference>
<sequence length="1180" mass="135216">MTGWQMTAEQQEAVNCLDQDCIVAAGAGSGKTRVLVERFLSILKRHLSEKDPLSMVVAMTFTEKAATEMKHRVREGIAQEMRGAQEEGRSVEADQWYRILSDLERARISTIHSFCASLLREHPVEAMIDPDFRVLEELEAESLLKRAITSILPEWMAKLNPSVAMERLILRWGVAGTRERLAQLYQEMTGHGWVPEQLGNLTGKHLRETEKRLIKAEQKLLQRVLLAGDGMLTLAGGKLCSRFQEDWPRLKKELQSADYRMERVGLLLEIKGLLGGNWGRKEEILVPRDRLKEECLELQSVSDGVSWIKGEHEVVPFLLSAIKGMHQKYNEEKEMAGVLDFDDLQSRAVRLLQESSGVAQKVRGQIRYLMVDEYQDTNDFQKKLTDLLLPGPGGERIPGKWFVVGDAKQSIYRFRGADVSVFGRTRREIEESGGKEVALLDNFRSEASLVQFVNALFGRLMSSDPECDNYYRDTRAHRDPGEEEGRVEFLPIPERAKEAGDHRQWEATAIAKRIGELIEEGTSPQEIAILLQAMTHVKILENALLQAGIPYYVVKGDGFFTRQEILDVYHLLRYLADPNDRLALTGLLRSPFCGISDETLWVISRGEAWEKEWVKGLNMESLSPREHNKLTCFAELIAQWRRLNGRVTVAELLEQAVEESGYRYVSWAFPQGSQIVANVDKFLRLLRTWQREAPYSLQRVCKMINQWIQEGVRETEAKVETEDGASVKLMTIHQSKGLEFPVVFIPDLSRKLPPETIDVKADRECGLVFCLSETDLSRLETYRWRGVKNRESQLAREESLRLFYVAITRAEERIVFSGLPEEHRGLKKGGDLLAADTWSKWLDGVLGFDRLDREAGWWRFPKEDGPPLRLLFSMDEEDGRLEREEPALLDEWLSHEGSVSQLEDDHLPEHVLPRGWTNADSQMISVTDLTMLANCPRKFYYAKLLGLPEIGEGDPSEKSRRSYDRFRLDSRIKGQIVHRLLEILPPGPISSQEMNLLYHKTFAEWGIREEDHLQSVAEIAPLVKAYRGSRFYRDLSQLSGIKQEARFIGQTQGLEIEGIMDRIQCTPEGEWELVDYKTNDVTGEEVADAAAEYLPQVYLYALAAREEWGIQLARGILYFLKPDEQVEIEINEDWMLKARGRLDEWAQLLQRGKDLTDFTPYPGKRCTYCDYRLICEGAFE</sequence>